<reference evidence="10" key="1">
    <citation type="submission" date="2009-09" db="EMBL/GenBank/DDBJ databases">
        <title>The complete chromosome of Desulfohalobium retbaense DSM 5692.</title>
        <authorList>
            <consortium name="US DOE Joint Genome Institute (JGI-PGF)"/>
            <person name="Lucas S."/>
            <person name="Copeland A."/>
            <person name="Lapidus A."/>
            <person name="Glavina del Rio T."/>
            <person name="Dalin E."/>
            <person name="Tice H."/>
            <person name="Bruce D."/>
            <person name="Goodwin L."/>
            <person name="Pitluck S."/>
            <person name="Kyrpides N."/>
            <person name="Mavromatis K."/>
            <person name="Ivanova N."/>
            <person name="Mikhailova N."/>
            <person name="Munk A.C."/>
            <person name="Brettin T."/>
            <person name="Detter J.C."/>
            <person name="Han C."/>
            <person name="Tapia R."/>
            <person name="Larimer F."/>
            <person name="Land M."/>
            <person name="Hauser L."/>
            <person name="Markowitz V."/>
            <person name="Cheng J.-F."/>
            <person name="Hugenholtz P."/>
            <person name="Woyke T."/>
            <person name="Wu D."/>
            <person name="Spring S."/>
            <person name="Klenk H.-P."/>
            <person name="Eisen J.A."/>
        </authorList>
    </citation>
    <scope>NUCLEOTIDE SEQUENCE [LARGE SCALE GENOMIC DNA]</scope>
    <source>
        <strain evidence="10">DSM 5692</strain>
    </source>
</reference>
<dbReference type="InterPro" id="IPR000640">
    <property type="entry name" value="EFG_V-like"/>
</dbReference>
<dbReference type="NCBIfam" id="TIGR00231">
    <property type="entry name" value="small_GTP"/>
    <property type="match status" value="1"/>
</dbReference>
<dbReference type="InterPro" id="IPR005517">
    <property type="entry name" value="Transl_elong_EFG/EF2_IV"/>
</dbReference>
<dbReference type="PROSITE" id="PS51722">
    <property type="entry name" value="G_TR_2"/>
    <property type="match status" value="1"/>
</dbReference>
<dbReference type="SUPFAM" id="SSF54211">
    <property type="entry name" value="Ribosomal protein S5 domain 2-like"/>
    <property type="match status" value="1"/>
</dbReference>
<dbReference type="Proteomes" id="UP000001052">
    <property type="component" value="Chromosome"/>
</dbReference>
<comment type="similarity">
    <text evidence="1">Belongs to the TRAFAC class translation factor GTPase superfamily. Classic translation factor GTPase family. EF-G/EF-2 subfamily.</text>
</comment>
<evidence type="ECO:0000256" key="4">
    <source>
        <dbReference type="ARBA" id="ARBA00022917"/>
    </source>
</evidence>
<dbReference type="GO" id="GO:0005525">
    <property type="term" value="F:GTP binding"/>
    <property type="evidence" value="ECO:0007669"/>
    <property type="project" value="UniProtKB-UniRule"/>
</dbReference>
<dbReference type="Gene3D" id="3.40.50.300">
    <property type="entry name" value="P-loop containing nucleotide triphosphate hydrolases"/>
    <property type="match status" value="1"/>
</dbReference>
<dbReference type="Pfam" id="PF14492">
    <property type="entry name" value="EFG_III"/>
    <property type="match status" value="1"/>
</dbReference>
<dbReference type="Gene3D" id="2.40.30.10">
    <property type="entry name" value="Translation factors"/>
    <property type="match status" value="1"/>
</dbReference>
<dbReference type="InterPro" id="IPR005225">
    <property type="entry name" value="Small_GTP-bd"/>
</dbReference>
<evidence type="ECO:0000256" key="3">
    <source>
        <dbReference type="ARBA" id="ARBA00022768"/>
    </source>
</evidence>
<dbReference type="Pfam" id="PF00679">
    <property type="entry name" value="EFG_C"/>
    <property type="match status" value="1"/>
</dbReference>
<dbReference type="HOGENOM" id="CLU_002794_4_1_7"/>
<evidence type="ECO:0000256" key="2">
    <source>
        <dbReference type="ARBA" id="ARBA00022741"/>
    </source>
</evidence>
<dbReference type="GO" id="GO:0032790">
    <property type="term" value="P:ribosome disassembly"/>
    <property type="evidence" value="ECO:0007669"/>
    <property type="project" value="TreeGrafter"/>
</dbReference>
<keyword evidence="4" id="KW-0648">Protein biosynthesis</keyword>
<dbReference type="PRINTS" id="PR00315">
    <property type="entry name" value="ELONGATNFCT"/>
</dbReference>
<evidence type="ECO:0000256" key="5">
    <source>
        <dbReference type="ARBA" id="ARBA00023134"/>
    </source>
</evidence>
<dbReference type="InterPro" id="IPR027417">
    <property type="entry name" value="P-loop_NTPase"/>
</dbReference>
<dbReference type="NCBIfam" id="TIGR00484">
    <property type="entry name" value="EF-G"/>
    <property type="match status" value="1"/>
</dbReference>
<dbReference type="InterPro" id="IPR000795">
    <property type="entry name" value="T_Tr_GTP-bd_dom"/>
</dbReference>
<dbReference type="FunFam" id="3.30.70.870:FF:000001">
    <property type="entry name" value="Elongation factor G"/>
    <property type="match status" value="1"/>
</dbReference>
<dbReference type="CDD" id="cd16262">
    <property type="entry name" value="EFG_III"/>
    <property type="match status" value="1"/>
</dbReference>
<dbReference type="SMART" id="SM00889">
    <property type="entry name" value="EFG_IV"/>
    <property type="match status" value="1"/>
</dbReference>
<sequence>MSKAAEKYLHRVRNIGIIAHIDAGKTTLTERILYYTKRIHRMGEVHEGTATMDYMPEEQERGITITSAFTSCQWQDKQINIIDTPGHVDFTIEVERSLRVLDGAIGVFCAVGGVEPQSETVWHQSERYRVPKLAFVNKMDRLGADFEAVLEAMRERLGARPLALQLPEGQGREFQGIIDLMRWEFLEFDIESKGETFAHKPLTAEQEERARAWWEALVEAAAEEDEAVFEAYVEGQPVDTEAVKRALRSLTLSQKAVPVYLGSALKYIGVQPVLDGIRDYLPSPLDVPPAQGLDPETQHPKSFPVAAESPLSALVFKVTMETGRKLVLARLYSGAIEPGETLYNATQHIEERAARLFTLHAGHKDKLSQARAGEIVALAGMRQTRTGDTLCRRSDPLVLEQISAYRPVLSLALEARTTKDEEKLLEALDKLLQEDPTLFLQREEDTEQIILSGMGELHLEVVLERLRREYHVELRAGKPQVVYQETIGQPAAATGVFDRELGEKPHFGQVEVRVEPRRTRQSDNDIVFTLNSDGLPEKWLDAAAKGVEDALQSGVVLGYPVHGVRVQVTGMQHGPNGSEAGCHMAAVSAVKQALEAANAKLMEPIMWVEVFVPEDFVGDVVALFGSKGGKIENMFDRGGQKVVQAYSPLRSLFGFSTDLRSSTQGRATFVMRFDRFDVLEKN</sequence>
<dbReference type="AlphaFoldDB" id="C8X4G5"/>
<dbReference type="CDD" id="cd01680">
    <property type="entry name" value="EFG_like_IV"/>
    <property type="match status" value="1"/>
</dbReference>
<dbReference type="SMART" id="SM00838">
    <property type="entry name" value="EFG_C"/>
    <property type="match status" value="1"/>
</dbReference>
<evidence type="ECO:0000313" key="9">
    <source>
        <dbReference type="EMBL" id="ACV69188.1"/>
    </source>
</evidence>
<keyword evidence="5" id="KW-0342">GTP-binding</keyword>
<evidence type="ECO:0000313" key="10">
    <source>
        <dbReference type="Proteomes" id="UP000001052"/>
    </source>
</evidence>
<dbReference type="InterPro" id="IPR035649">
    <property type="entry name" value="EFG_V"/>
</dbReference>
<dbReference type="InterPro" id="IPR009000">
    <property type="entry name" value="Transl_B-barrel_sf"/>
</dbReference>
<dbReference type="OrthoDB" id="9801472at2"/>
<dbReference type="InterPro" id="IPR031157">
    <property type="entry name" value="G_TR_CS"/>
</dbReference>
<dbReference type="InterPro" id="IPR009022">
    <property type="entry name" value="EFG_III"/>
</dbReference>
<accession>C8X4G5</accession>
<dbReference type="InterPro" id="IPR020568">
    <property type="entry name" value="Ribosomal_Su5_D2-typ_SF"/>
</dbReference>
<dbReference type="CDD" id="cd01886">
    <property type="entry name" value="EF-G"/>
    <property type="match status" value="1"/>
</dbReference>
<keyword evidence="10" id="KW-1185">Reference proteome</keyword>
<dbReference type="eggNOG" id="COG0480">
    <property type="taxonomic scope" value="Bacteria"/>
</dbReference>
<dbReference type="GO" id="GO:0003746">
    <property type="term" value="F:translation elongation factor activity"/>
    <property type="evidence" value="ECO:0007669"/>
    <property type="project" value="UniProtKB-UniRule"/>
</dbReference>
<dbReference type="STRING" id="485915.Dret_1904"/>
<dbReference type="Pfam" id="PF22042">
    <property type="entry name" value="EF-G_D2"/>
    <property type="match status" value="1"/>
</dbReference>
<dbReference type="PANTHER" id="PTHR43261">
    <property type="entry name" value="TRANSLATION ELONGATION FACTOR G-RELATED"/>
    <property type="match status" value="1"/>
</dbReference>
<dbReference type="SUPFAM" id="SSF54980">
    <property type="entry name" value="EF-G C-terminal domain-like"/>
    <property type="match status" value="2"/>
</dbReference>
<reference evidence="9 10" key="2">
    <citation type="journal article" date="2010" name="Stand. Genomic Sci.">
        <title>Complete genome sequence of Desulfohalobium retbaense type strain (HR(100)).</title>
        <authorList>
            <person name="Spring S."/>
            <person name="Nolan M."/>
            <person name="Lapidus A."/>
            <person name="Glavina Del Rio T."/>
            <person name="Copeland A."/>
            <person name="Tice H."/>
            <person name="Cheng J.F."/>
            <person name="Lucas S."/>
            <person name="Land M."/>
            <person name="Chen F."/>
            <person name="Bruce D."/>
            <person name="Goodwin L."/>
            <person name="Pitluck S."/>
            <person name="Ivanova N."/>
            <person name="Mavromatis K."/>
            <person name="Mikhailova N."/>
            <person name="Pati A."/>
            <person name="Chen A."/>
            <person name="Palaniappan K."/>
            <person name="Hauser L."/>
            <person name="Chang Y.J."/>
            <person name="Jeffries C.D."/>
            <person name="Munk C."/>
            <person name="Kiss H."/>
            <person name="Chain P."/>
            <person name="Han C."/>
            <person name="Brettin T."/>
            <person name="Detter J.C."/>
            <person name="Schuler E."/>
            <person name="Goker M."/>
            <person name="Rohde M."/>
            <person name="Bristow J."/>
            <person name="Eisen J.A."/>
            <person name="Markowitz V."/>
            <person name="Hugenholtz P."/>
            <person name="Kyrpides N.C."/>
            <person name="Klenk H.P."/>
        </authorList>
    </citation>
    <scope>NUCLEOTIDE SEQUENCE [LARGE SCALE GENOMIC DNA]</scope>
    <source>
        <strain evidence="9 10">DSM 5692</strain>
    </source>
</reference>
<dbReference type="PANTHER" id="PTHR43261:SF1">
    <property type="entry name" value="RIBOSOME-RELEASING FACTOR 2, MITOCHONDRIAL"/>
    <property type="match status" value="1"/>
</dbReference>
<proteinExistence type="inferred from homology"/>
<dbReference type="InterPro" id="IPR053905">
    <property type="entry name" value="EF-G-like_DII"/>
</dbReference>
<organism evidence="9 10">
    <name type="scientific">Desulfohalobium retbaense (strain ATCC 49708 / DSM 5692 / JCM 16813 / HR100)</name>
    <dbReference type="NCBI Taxonomy" id="485915"/>
    <lineage>
        <taxon>Bacteria</taxon>
        <taxon>Pseudomonadati</taxon>
        <taxon>Thermodesulfobacteriota</taxon>
        <taxon>Desulfovibrionia</taxon>
        <taxon>Desulfovibrionales</taxon>
        <taxon>Desulfohalobiaceae</taxon>
        <taxon>Desulfohalobium</taxon>
    </lineage>
</organism>
<comment type="function">
    <text evidence="6">Catalyzes the GTP-dependent ribosomal translocation step during translation elongation. During this step, the ribosome changes from the pre-translocational (PRE) to the post-translocational (POST) state as the newly formed A-site-bound peptidyl-tRNA and P-site-bound deacylated tRNA move to the P and E sites, respectively. Catalyzes the coordinated movement of the two tRNA molecules, the mRNA and conformational changes in the ribosome.</text>
</comment>
<dbReference type="EMBL" id="CP001734">
    <property type="protein sequence ID" value="ACV69188.1"/>
    <property type="molecule type" value="Genomic_DNA"/>
</dbReference>
<dbReference type="Gene3D" id="3.30.70.240">
    <property type="match status" value="1"/>
</dbReference>
<dbReference type="SUPFAM" id="SSF50447">
    <property type="entry name" value="Translation proteins"/>
    <property type="match status" value="1"/>
</dbReference>
<evidence type="ECO:0000256" key="1">
    <source>
        <dbReference type="ARBA" id="ARBA00005870"/>
    </source>
</evidence>
<dbReference type="SUPFAM" id="SSF52540">
    <property type="entry name" value="P-loop containing nucleoside triphosphate hydrolases"/>
    <property type="match status" value="1"/>
</dbReference>
<dbReference type="InterPro" id="IPR041095">
    <property type="entry name" value="EFG_II"/>
</dbReference>
<dbReference type="GO" id="GO:0003924">
    <property type="term" value="F:GTPase activity"/>
    <property type="evidence" value="ECO:0007669"/>
    <property type="project" value="InterPro"/>
</dbReference>
<evidence type="ECO:0000256" key="7">
    <source>
        <dbReference type="NCBIfam" id="TIGR00484"/>
    </source>
</evidence>
<evidence type="ECO:0000256" key="6">
    <source>
        <dbReference type="ARBA" id="ARBA00024731"/>
    </source>
</evidence>
<dbReference type="InterPro" id="IPR014721">
    <property type="entry name" value="Ribsml_uS5_D2-typ_fold_subgr"/>
</dbReference>
<dbReference type="NCBIfam" id="NF009381">
    <property type="entry name" value="PRK12740.1-5"/>
    <property type="match status" value="1"/>
</dbReference>
<name>C8X4G5_DESRD</name>
<keyword evidence="2" id="KW-0547">Nucleotide-binding</keyword>
<dbReference type="FunFam" id="3.40.50.300:FF:000029">
    <property type="entry name" value="Elongation factor G"/>
    <property type="match status" value="1"/>
</dbReference>
<dbReference type="Gene3D" id="3.30.230.10">
    <property type="match status" value="1"/>
</dbReference>
<dbReference type="CDD" id="cd03713">
    <property type="entry name" value="EFG_mtEFG_C"/>
    <property type="match status" value="1"/>
</dbReference>
<evidence type="ECO:0000259" key="8">
    <source>
        <dbReference type="PROSITE" id="PS51722"/>
    </source>
</evidence>
<dbReference type="Pfam" id="PF00009">
    <property type="entry name" value="GTP_EFTU"/>
    <property type="match status" value="1"/>
</dbReference>
<dbReference type="FunFam" id="3.30.70.240:FF:000001">
    <property type="entry name" value="Elongation factor G"/>
    <property type="match status" value="1"/>
</dbReference>
<feature type="domain" description="Tr-type G" evidence="8">
    <location>
        <begin position="10"/>
        <end position="285"/>
    </location>
</feature>
<gene>
    <name evidence="9" type="ordered locus">Dret_1904</name>
</gene>
<dbReference type="InterPro" id="IPR035647">
    <property type="entry name" value="EFG_III/V"/>
</dbReference>
<keyword evidence="3 9" id="KW-0251">Elongation factor</keyword>
<dbReference type="KEGG" id="drt:Dret_1904"/>
<dbReference type="Pfam" id="PF03764">
    <property type="entry name" value="EFG_IV"/>
    <property type="match status" value="1"/>
</dbReference>
<dbReference type="Gene3D" id="3.30.70.870">
    <property type="entry name" value="Elongation Factor G (Translational Gtpase), domain 3"/>
    <property type="match status" value="1"/>
</dbReference>
<dbReference type="InterPro" id="IPR004540">
    <property type="entry name" value="Transl_elong_EFG/EF2"/>
</dbReference>
<protein>
    <recommendedName>
        <fullName evidence="7">Elongation factor G</fullName>
    </recommendedName>
</protein>
<dbReference type="PROSITE" id="PS00301">
    <property type="entry name" value="G_TR_1"/>
    <property type="match status" value="1"/>
</dbReference>
<dbReference type="RefSeq" id="WP_015752331.1">
    <property type="nucleotide sequence ID" value="NC_013223.1"/>
</dbReference>